<dbReference type="Proteomes" id="UP000002051">
    <property type="component" value="Chromosome 3"/>
</dbReference>
<dbReference type="SMART" id="SM00256">
    <property type="entry name" value="FBOX"/>
    <property type="match status" value="1"/>
</dbReference>
<feature type="domain" description="F-box" evidence="1">
    <location>
        <begin position="32"/>
        <end position="72"/>
    </location>
</feature>
<reference evidence="3" key="3">
    <citation type="submission" date="2015-04" db="UniProtKB">
        <authorList>
            <consortium name="EnsemblPlants"/>
        </authorList>
    </citation>
    <scope>IDENTIFICATION</scope>
    <source>
        <strain evidence="3">cv. Jemalong A17</strain>
    </source>
</reference>
<dbReference type="PANTHER" id="PTHR47712">
    <property type="entry name" value="OS09G0555300 PROTEIN"/>
    <property type="match status" value="1"/>
</dbReference>
<dbReference type="HOGENOM" id="CLU_1888832_0_0_1"/>
<proteinExistence type="predicted"/>
<dbReference type="EMBL" id="CM001219">
    <property type="protein sequence ID" value="AES69658.1"/>
    <property type="molecule type" value="Genomic_DNA"/>
</dbReference>
<dbReference type="STRING" id="3880.G7J0T8"/>
<reference evidence="2 4" key="2">
    <citation type="journal article" date="2014" name="BMC Genomics">
        <title>An improved genome release (version Mt4.0) for the model legume Medicago truncatula.</title>
        <authorList>
            <person name="Tang H."/>
            <person name="Krishnakumar V."/>
            <person name="Bidwell S."/>
            <person name="Rosen B."/>
            <person name="Chan A."/>
            <person name="Zhou S."/>
            <person name="Gentzbittel L."/>
            <person name="Childs K.L."/>
            <person name="Yandell M."/>
            <person name="Gundlach H."/>
            <person name="Mayer K.F."/>
            <person name="Schwartz D.C."/>
            <person name="Town C.D."/>
        </authorList>
    </citation>
    <scope>GENOME REANNOTATION</scope>
    <source>
        <strain evidence="3 4">cv. Jemalong A17</strain>
    </source>
</reference>
<evidence type="ECO:0000313" key="3">
    <source>
        <dbReference type="EnsemblPlants" id="AES69658"/>
    </source>
</evidence>
<protein>
    <submittedName>
        <fullName evidence="2">F-box/kelch-repeat plant protein</fullName>
    </submittedName>
</protein>
<dbReference type="PaxDb" id="3880-AES69658"/>
<organism evidence="2 4">
    <name type="scientific">Medicago truncatula</name>
    <name type="common">Barrel medic</name>
    <name type="synonym">Medicago tribuloides</name>
    <dbReference type="NCBI Taxonomy" id="3880"/>
    <lineage>
        <taxon>Eukaryota</taxon>
        <taxon>Viridiplantae</taxon>
        <taxon>Streptophyta</taxon>
        <taxon>Embryophyta</taxon>
        <taxon>Tracheophyta</taxon>
        <taxon>Spermatophyta</taxon>
        <taxon>Magnoliopsida</taxon>
        <taxon>eudicotyledons</taxon>
        <taxon>Gunneridae</taxon>
        <taxon>Pentapetalae</taxon>
        <taxon>rosids</taxon>
        <taxon>fabids</taxon>
        <taxon>Fabales</taxon>
        <taxon>Fabaceae</taxon>
        <taxon>Papilionoideae</taxon>
        <taxon>50 kb inversion clade</taxon>
        <taxon>NPAAA clade</taxon>
        <taxon>Hologalegina</taxon>
        <taxon>IRL clade</taxon>
        <taxon>Trifolieae</taxon>
        <taxon>Medicago</taxon>
    </lineage>
</organism>
<evidence type="ECO:0000313" key="4">
    <source>
        <dbReference type="Proteomes" id="UP000002051"/>
    </source>
</evidence>
<dbReference type="AlphaFoldDB" id="G7J0T8"/>
<dbReference type="SUPFAM" id="SSF81383">
    <property type="entry name" value="F-box domain"/>
    <property type="match status" value="1"/>
</dbReference>
<gene>
    <name evidence="2" type="ordered locus">MTR_3g032830</name>
</gene>
<dbReference type="Pfam" id="PF00646">
    <property type="entry name" value="F-box"/>
    <property type="match status" value="1"/>
</dbReference>
<accession>G7J0T8</accession>
<keyword evidence="4" id="KW-1185">Reference proteome</keyword>
<reference evidence="2 4" key="1">
    <citation type="journal article" date="2011" name="Nature">
        <title>The Medicago genome provides insight into the evolution of rhizobial symbioses.</title>
        <authorList>
            <person name="Young N.D."/>
            <person name="Debelle F."/>
            <person name="Oldroyd G.E."/>
            <person name="Geurts R."/>
            <person name="Cannon S.B."/>
            <person name="Udvardi M.K."/>
            <person name="Benedito V.A."/>
            <person name="Mayer K.F."/>
            <person name="Gouzy J."/>
            <person name="Schoof H."/>
            <person name="Van de Peer Y."/>
            <person name="Proost S."/>
            <person name="Cook D.R."/>
            <person name="Meyers B.C."/>
            <person name="Spannagl M."/>
            <person name="Cheung F."/>
            <person name="De Mita S."/>
            <person name="Krishnakumar V."/>
            <person name="Gundlach H."/>
            <person name="Zhou S."/>
            <person name="Mudge J."/>
            <person name="Bharti A.K."/>
            <person name="Murray J.D."/>
            <person name="Naoumkina M.A."/>
            <person name="Rosen B."/>
            <person name="Silverstein K.A."/>
            <person name="Tang H."/>
            <person name="Rombauts S."/>
            <person name="Zhao P.X."/>
            <person name="Zhou P."/>
            <person name="Barbe V."/>
            <person name="Bardou P."/>
            <person name="Bechner M."/>
            <person name="Bellec A."/>
            <person name="Berger A."/>
            <person name="Berges H."/>
            <person name="Bidwell S."/>
            <person name="Bisseling T."/>
            <person name="Choisne N."/>
            <person name="Couloux A."/>
            <person name="Denny R."/>
            <person name="Deshpande S."/>
            <person name="Dai X."/>
            <person name="Doyle J.J."/>
            <person name="Dudez A.M."/>
            <person name="Farmer A.D."/>
            <person name="Fouteau S."/>
            <person name="Franken C."/>
            <person name="Gibelin C."/>
            <person name="Gish J."/>
            <person name="Goldstein S."/>
            <person name="Gonzalez A.J."/>
            <person name="Green P.J."/>
            <person name="Hallab A."/>
            <person name="Hartog M."/>
            <person name="Hua A."/>
            <person name="Humphray S.J."/>
            <person name="Jeong D.H."/>
            <person name="Jing Y."/>
            <person name="Jocker A."/>
            <person name="Kenton S.M."/>
            <person name="Kim D.J."/>
            <person name="Klee K."/>
            <person name="Lai H."/>
            <person name="Lang C."/>
            <person name="Lin S."/>
            <person name="Macmil S.L."/>
            <person name="Magdelenat G."/>
            <person name="Matthews L."/>
            <person name="McCorrison J."/>
            <person name="Monaghan E.L."/>
            <person name="Mun J.H."/>
            <person name="Najar F.Z."/>
            <person name="Nicholson C."/>
            <person name="Noirot C."/>
            <person name="O'Bleness M."/>
            <person name="Paule C.R."/>
            <person name="Poulain J."/>
            <person name="Prion F."/>
            <person name="Qin B."/>
            <person name="Qu C."/>
            <person name="Retzel E.F."/>
            <person name="Riddle C."/>
            <person name="Sallet E."/>
            <person name="Samain S."/>
            <person name="Samson N."/>
            <person name="Sanders I."/>
            <person name="Saurat O."/>
            <person name="Scarpelli C."/>
            <person name="Schiex T."/>
            <person name="Segurens B."/>
            <person name="Severin A.J."/>
            <person name="Sherrier D.J."/>
            <person name="Shi R."/>
            <person name="Sims S."/>
            <person name="Singer S.R."/>
            <person name="Sinharoy S."/>
            <person name="Sterck L."/>
            <person name="Viollet A."/>
            <person name="Wang B.B."/>
            <person name="Wang K."/>
            <person name="Wang M."/>
            <person name="Wang X."/>
            <person name="Warfsmann J."/>
            <person name="Weissenbach J."/>
            <person name="White D.D."/>
            <person name="White J.D."/>
            <person name="Wiley G.B."/>
            <person name="Wincker P."/>
            <person name="Xing Y."/>
            <person name="Yang L."/>
            <person name="Yao Z."/>
            <person name="Ying F."/>
            <person name="Zhai J."/>
            <person name="Zhou L."/>
            <person name="Zuber A."/>
            <person name="Denarie J."/>
            <person name="Dixon R.A."/>
            <person name="May G.D."/>
            <person name="Schwartz D.C."/>
            <person name="Rogers J."/>
            <person name="Quetier F."/>
            <person name="Town C.D."/>
            <person name="Roe B.A."/>
        </authorList>
    </citation>
    <scope>NUCLEOTIDE SEQUENCE [LARGE SCALE GENOMIC DNA]</scope>
    <source>
        <strain evidence="2">A17</strain>
        <strain evidence="3 4">cv. Jemalong A17</strain>
    </source>
</reference>
<evidence type="ECO:0000313" key="2">
    <source>
        <dbReference type="EMBL" id="AES69658.1"/>
    </source>
</evidence>
<dbReference type="InterPro" id="IPR036047">
    <property type="entry name" value="F-box-like_dom_sf"/>
</dbReference>
<dbReference type="PANTHER" id="PTHR47712:SF1">
    <property type="entry name" value="OS09G0555300 PROTEIN"/>
    <property type="match status" value="1"/>
</dbReference>
<dbReference type="InterPro" id="IPR001810">
    <property type="entry name" value="F-box_dom"/>
</dbReference>
<evidence type="ECO:0000259" key="1">
    <source>
        <dbReference type="SMART" id="SM00256"/>
    </source>
</evidence>
<sequence length="135" mass="15004">MPPQAAKPSTTEPSKINYTKECVEVQSEIFLLPDDILELCLNCLPFESLKNVRLACKNWSSFLTTERILQIKDTRCQNLWLFVFDADILKGRSMFSVASINDGIIIVGGKSNIGKVVGPIKEHNEVVFSSAVTIS</sequence>
<name>G7J0T8_MEDTR</name>
<dbReference type="EnsemblPlants" id="AES69658">
    <property type="protein sequence ID" value="AES69658"/>
    <property type="gene ID" value="MTR_3g032830"/>
</dbReference>